<protein>
    <submittedName>
        <fullName evidence="1">Uncharacterized protein</fullName>
    </submittedName>
</protein>
<sequence length="90" mass="9753">MISRQNRAVSFFALLAYLGGARSCTPECPSSVQSNGTSYDLLATTTENPVVVCIYFPNEPLQCEYDQYNGMFMGGAVDCPQTVNCLLPTA</sequence>
<name>A0ACB8AAS3_9AGAM</name>
<evidence type="ECO:0000313" key="1">
    <source>
        <dbReference type="EMBL" id="KAH7910165.1"/>
    </source>
</evidence>
<accession>A0ACB8AAS3</accession>
<dbReference type="Proteomes" id="UP000790377">
    <property type="component" value="Unassembled WGS sequence"/>
</dbReference>
<reference evidence="1" key="1">
    <citation type="journal article" date="2021" name="New Phytol.">
        <title>Evolutionary innovations through gain and loss of genes in the ectomycorrhizal Boletales.</title>
        <authorList>
            <person name="Wu G."/>
            <person name="Miyauchi S."/>
            <person name="Morin E."/>
            <person name="Kuo A."/>
            <person name="Drula E."/>
            <person name="Varga T."/>
            <person name="Kohler A."/>
            <person name="Feng B."/>
            <person name="Cao Y."/>
            <person name="Lipzen A."/>
            <person name="Daum C."/>
            <person name="Hundley H."/>
            <person name="Pangilinan J."/>
            <person name="Johnson J."/>
            <person name="Barry K."/>
            <person name="LaButti K."/>
            <person name="Ng V."/>
            <person name="Ahrendt S."/>
            <person name="Min B."/>
            <person name="Choi I.G."/>
            <person name="Park H."/>
            <person name="Plett J.M."/>
            <person name="Magnuson J."/>
            <person name="Spatafora J.W."/>
            <person name="Nagy L.G."/>
            <person name="Henrissat B."/>
            <person name="Grigoriev I.V."/>
            <person name="Yang Z.L."/>
            <person name="Xu J."/>
            <person name="Martin F.M."/>
        </authorList>
    </citation>
    <scope>NUCLEOTIDE SEQUENCE</scope>
    <source>
        <strain evidence="1">ATCC 28755</strain>
    </source>
</reference>
<keyword evidence="2" id="KW-1185">Reference proteome</keyword>
<organism evidence="1 2">
    <name type="scientific">Hygrophoropsis aurantiaca</name>
    <dbReference type="NCBI Taxonomy" id="72124"/>
    <lineage>
        <taxon>Eukaryota</taxon>
        <taxon>Fungi</taxon>
        <taxon>Dikarya</taxon>
        <taxon>Basidiomycota</taxon>
        <taxon>Agaricomycotina</taxon>
        <taxon>Agaricomycetes</taxon>
        <taxon>Agaricomycetidae</taxon>
        <taxon>Boletales</taxon>
        <taxon>Coniophorineae</taxon>
        <taxon>Hygrophoropsidaceae</taxon>
        <taxon>Hygrophoropsis</taxon>
    </lineage>
</organism>
<evidence type="ECO:0000313" key="2">
    <source>
        <dbReference type="Proteomes" id="UP000790377"/>
    </source>
</evidence>
<gene>
    <name evidence="1" type="ORF">BJ138DRAFT_1153495</name>
</gene>
<comment type="caution">
    <text evidence="1">The sequence shown here is derived from an EMBL/GenBank/DDBJ whole genome shotgun (WGS) entry which is preliminary data.</text>
</comment>
<dbReference type="EMBL" id="MU267724">
    <property type="protein sequence ID" value="KAH7910165.1"/>
    <property type="molecule type" value="Genomic_DNA"/>
</dbReference>
<proteinExistence type="predicted"/>